<dbReference type="Gene3D" id="3.90.190.10">
    <property type="entry name" value="Protein tyrosine phosphatase superfamily"/>
    <property type="match status" value="1"/>
</dbReference>
<dbReference type="PANTHER" id="PTHR46653:SF1">
    <property type="entry name" value="SPECIFICITY PROTEIN PHOSPHATASE, PUTATIVE-RELATED"/>
    <property type="match status" value="1"/>
</dbReference>
<dbReference type="PROSITE" id="PS50056">
    <property type="entry name" value="TYR_PHOSPHATASE_2"/>
    <property type="match status" value="1"/>
</dbReference>
<proteinExistence type="predicted"/>
<name>A0AAD1XY85_EUPCR</name>
<dbReference type="SMART" id="SM00195">
    <property type="entry name" value="DSPc"/>
    <property type="match status" value="1"/>
</dbReference>
<feature type="region of interest" description="Disordered" evidence="1">
    <location>
        <begin position="1"/>
        <end position="45"/>
    </location>
</feature>
<feature type="domain" description="Tyrosine-protein phosphatase" evidence="2">
    <location>
        <begin position="69"/>
        <end position="216"/>
    </location>
</feature>
<dbReference type="InterPro" id="IPR020422">
    <property type="entry name" value="TYR_PHOSPHATASE_DUAL_dom"/>
</dbReference>
<dbReference type="InterPro" id="IPR000340">
    <property type="entry name" value="Dual-sp_phosphatase_cat-dom"/>
</dbReference>
<keyword evidence="5" id="KW-1185">Reference proteome</keyword>
<dbReference type="PROSITE" id="PS50054">
    <property type="entry name" value="TYR_PHOSPHATASE_DUAL"/>
    <property type="match status" value="1"/>
</dbReference>
<dbReference type="Proteomes" id="UP001295684">
    <property type="component" value="Unassembled WGS sequence"/>
</dbReference>
<dbReference type="SUPFAM" id="SSF52799">
    <property type="entry name" value="(Phosphotyrosine protein) phosphatases II"/>
    <property type="match status" value="1"/>
</dbReference>
<evidence type="ECO:0000313" key="4">
    <source>
        <dbReference type="EMBL" id="CAI2380979.1"/>
    </source>
</evidence>
<evidence type="ECO:0000259" key="2">
    <source>
        <dbReference type="PROSITE" id="PS50054"/>
    </source>
</evidence>
<feature type="compositionally biased region" description="Basic residues" evidence="1">
    <location>
        <begin position="444"/>
        <end position="461"/>
    </location>
</feature>
<reference evidence="4" key="1">
    <citation type="submission" date="2023-07" db="EMBL/GenBank/DDBJ databases">
        <authorList>
            <consortium name="AG Swart"/>
            <person name="Singh M."/>
            <person name="Singh A."/>
            <person name="Seah K."/>
            <person name="Emmerich C."/>
        </authorList>
    </citation>
    <scope>NUCLEOTIDE SEQUENCE</scope>
    <source>
        <strain evidence="4">DP1</strain>
    </source>
</reference>
<organism evidence="4 5">
    <name type="scientific">Euplotes crassus</name>
    <dbReference type="NCBI Taxonomy" id="5936"/>
    <lineage>
        <taxon>Eukaryota</taxon>
        <taxon>Sar</taxon>
        <taxon>Alveolata</taxon>
        <taxon>Ciliophora</taxon>
        <taxon>Intramacronucleata</taxon>
        <taxon>Spirotrichea</taxon>
        <taxon>Hypotrichia</taxon>
        <taxon>Euplotida</taxon>
        <taxon>Euplotidae</taxon>
        <taxon>Moneuplotes</taxon>
    </lineage>
</organism>
<feature type="compositionally biased region" description="Polar residues" evidence="1">
    <location>
        <begin position="464"/>
        <end position="482"/>
    </location>
</feature>
<feature type="compositionally biased region" description="Basic residues" evidence="1">
    <location>
        <begin position="725"/>
        <end position="740"/>
    </location>
</feature>
<evidence type="ECO:0000313" key="5">
    <source>
        <dbReference type="Proteomes" id="UP001295684"/>
    </source>
</evidence>
<dbReference type="Pfam" id="PF00782">
    <property type="entry name" value="DSPc"/>
    <property type="match status" value="1"/>
</dbReference>
<dbReference type="CDD" id="cd14498">
    <property type="entry name" value="DSP"/>
    <property type="match status" value="1"/>
</dbReference>
<dbReference type="InterPro" id="IPR029021">
    <property type="entry name" value="Prot-tyrosine_phosphatase-like"/>
</dbReference>
<evidence type="ECO:0000256" key="1">
    <source>
        <dbReference type="SAM" id="MobiDB-lite"/>
    </source>
</evidence>
<sequence>MEENIDHNQSGLPIKEEEQKEIAQQEQFKIENETQESGPIDIENQPEPVNMADIINQVPKMIPSPDMIGAIKIKDALFIGDELASQDLEFVVTNKVSHIVNCAGREIPNHWEPVGIEYLTFYWVDQDNQVLFDPEDNITNEILNFIDEALENGESCLVHSIRGQSRASVALSAYFMQKYKWSLYKTLEFLNSRRPDLEIRAAFVSQLADFEQKLIAQERGPQTANWNEVANKEIALGQDKFYSDEELILRNTFLNAQLGFSKSFDKVPDKSDIEPEPALKEEFTQSKIRWIDNNENNKEKLRTNNSEDDLLCQDSIKEVISHKANSHQKSIIKPWKGSGLDIGSKSVCQPSQHVEKVIQKEDISDNHFKSLKNKGDPLVLNDINDETEDDKSDLRVSQTQIVHQDPKDNKLIEQFYENRPTKKHYAPKKDQKANNSEPVDLKKRIFVSKKSTSPKRGKKKNVEKPQSNGSAFQDDSQNTSQKDVIVRRIKKKGDNPKAAYSQNMGFVHKKSNSESMNEDKKHSKKNSIVSYPNASMKKEDKMTRKEFRTHKYQNALEKFNEFKKEREMLRKNTPITKFRKSSAKRKNIKNNLQKMQKPKSLAMMRTQPLNNNYIDFKNTQDLTKLIPDRHSAMSLQIGGGTYSQYKNKTNSRITQKAKSRAGSSQGFAGSKNFENNINYANYQKIYSNVGQPIRAIQRKHHKSMGKKIPSMGEHSQGRKEVKRPPSNKRKSYSNKPKRPISPKAGAFYGKIMGVERPKFVNNSKHHKIASATHGFEFYNAEKVYNDTKQIKVTQNKKVNSKKGSRIRSASPAVLNPNVANEKKFYIPGVVPTHGIGVTGNKIKISKGDVMHKIIPGSVNHKKKMRNKSLSKTAQYKNPLRGLQY</sequence>
<feature type="region of interest" description="Disordered" evidence="1">
    <location>
        <begin position="698"/>
        <end position="744"/>
    </location>
</feature>
<dbReference type="PANTHER" id="PTHR46653">
    <property type="entry name" value="SPECIFICITY PROTEIN PHOSPHATASE, PUTATIVE-RELATED"/>
    <property type="match status" value="1"/>
</dbReference>
<comment type="caution">
    <text evidence="4">The sequence shown here is derived from an EMBL/GenBank/DDBJ whole genome shotgun (WGS) entry which is preliminary data.</text>
</comment>
<protein>
    <recommendedName>
        <fullName evidence="6">Tyrosine-protein phosphatase domain-containing protein</fullName>
    </recommendedName>
</protein>
<feature type="compositionally biased region" description="Basic and acidic residues" evidence="1">
    <location>
        <begin position="14"/>
        <end position="32"/>
    </location>
</feature>
<dbReference type="EMBL" id="CAMPGE010022994">
    <property type="protein sequence ID" value="CAI2380979.1"/>
    <property type="molecule type" value="Genomic_DNA"/>
</dbReference>
<gene>
    <name evidence="4" type="ORF">ECRASSUSDP1_LOCUS22423</name>
</gene>
<dbReference type="InterPro" id="IPR000387">
    <property type="entry name" value="Tyr_Pase_dom"/>
</dbReference>
<accession>A0AAD1XY85</accession>
<feature type="domain" description="Tyrosine specific protein phosphatases" evidence="3">
    <location>
        <begin position="140"/>
        <end position="197"/>
    </location>
</feature>
<feature type="region of interest" description="Disordered" evidence="1">
    <location>
        <begin position="860"/>
        <end position="884"/>
    </location>
</feature>
<evidence type="ECO:0008006" key="6">
    <source>
        <dbReference type="Google" id="ProtNLM"/>
    </source>
</evidence>
<feature type="region of interest" description="Disordered" evidence="1">
    <location>
        <begin position="368"/>
        <end position="482"/>
    </location>
</feature>
<evidence type="ECO:0000259" key="3">
    <source>
        <dbReference type="PROSITE" id="PS50056"/>
    </source>
</evidence>
<dbReference type="AlphaFoldDB" id="A0AAD1XY85"/>